<keyword evidence="5" id="KW-1185">Reference proteome</keyword>
<dbReference type="Proteomes" id="UP000245760">
    <property type="component" value="Plasmid pKPC_CAV1947-412"/>
</dbReference>
<keyword evidence="3" id="KW-0614">Plasmid</keyword>
<evidence type="ECO:0000259" key="1">
    <source>
        <dbReference type="Pfam" id="PF25135"/>
    </source>
</evidence>
<protein>
    <recommendedName>
        <fullName evidence="1">DUF7822 domain-containing protein</fullName>
    </recommendedName>
</protein>
<dbReference type="EMBL" id="CP029431">
    <property type="protein sequence ID" value="AWL60795.1"/>
    <property type="molecule type" value="Genomic_DNA"/>
</dbReference>
<name>A0AAI8IR38_9ENTR</name>
<evidence type="ECO:0000313" key="5">
    <source>
        <dbReference type="Proteomes" id="UP000245760"/>
    </source>
</evidence>
<gene>
    <name evidence="3" type="ORF">DKC00_03185</name>
    <name evidence="2" type="ORF">DKC11_03025</name>
</gene>
<evidence type="ECO:0000313" key="4">
    <source>
        <dbReference type="Proteomes" id="UP000245649"/>
    </source>
</evidence>
<dbReference type="RefSeq" id="WP_048998037.1">
    <property type="nucleotide sequence ID" value="NZ_CP029431.1"/>
</dbReference>
<dbReference type="InterPro" id="IPR056724">
    <property type="entry name" value="DUF7822"/>
</dbReference>
<proteinExistence type="predicted"/>
<geneLocation type="plasmid" evidence="5">
    <name>pkpc_cav1947-412</name>
</geneLocation>
<geneLocation type="plasmid" evidence="3">
    <name>pKPC_CAV2018-435</name>
</geneLocation>
<organism evidence="3 4">
    <name type="scientific">Klebsiella quasipneumoniae</name>
    <dbReference type="NCBI Taxonomy" id="1463165"/>
    <lineage>
        <taxon>Bacteria</taxon>
        <taxon>Pseudomonadati</taxon>
        <taxon>Pseudomonadota</taxon>
        <taxon>Gammaproteobacteria</taxon>
        <taxon>Enterobacterales</taxon>
        <taxon>Enterobacteriaceae</taxon>
        <taxon>Klebsiella/Raoultella group</taxon>
        <taxon>Klebsiella</taxon>
        <taxon>Klebsiella pneumoniae complex</taxon>
    </lineage>
</organism>
<dbReference type="EMBL" id="CP029442">
    <property type="protein sequence ID" value="AWL54871.1"/>
    <property type="molecule type" value="Genomic_DNA"/>
</dbReference>
<sequence length="265" mass="29787">MSNRAYLYSLSHRPTSFEDRPETISGLSEWAYDVPFIYRLLMSGEPQLCASLISDGLDGTPVALYAISSPFEPGFTRVKRFTDIIKVLIASSAEPAANEQRAKSSSLKIMALLRRWSGMTNDSPPRSVDAEPAVTEHLSQWLDEAITFLESQRNEYLLLETIELDVMSESEPDALRGLVETEIERCRRVGEAFKALPEDITQAAHVLKNAAAEQQTAPLDVFFGLRFDDECNSVPEKPLGLGWSTVLYYHLLNREQFAEAEHEQN</sequence>
<feature type="domain" description="DUF7822" evidence="1">
    <location>
        <begin position="12"/>
        <end position="102"/>
    </location>
</feature>
<evidence type="ECO:0000313" key="2">
    <source>
        <dbReference type="EMBL" id="AWL54871.1"/>
    </source>
</evidence>
<geneLocation type="plasmid" evidence="4">
    <name>pkpc_cav2018-435</name>
</geneLocation>
<evidence type="ECO:0000313" key="3">
    <source>
        <dbReference type="EMBL" id="AWL60795.1"/>
    </source>
</evidence>
<geneLocation type="plasmid" evidence="2">
    <name>pKPC_CAV1947-412</name>
</geneLocation>
<dbReference type="Pfam" id="PF25135">
    <property type="entry name" value="DUF7822"/>
    <property type="match status" value="1"/>
</dbReference>
<dbReference type="AlphaFoldDB" id="A0AAI8IR38"/>
<accession>A0AAI8IR38</accession>
<reference evidence="4 5" key="1">
    <citation type="submission" date="2018-05" db="EMBL/GenBank/DDBJ databases">
        <title>Klebsiella quasipneumonaiae provides a window into carbapenemase gene transfer, plasmid rearrangements and nosocomial acquisition from the hospital environment.</title>
        <authorList>
            <person name="Mathers A.J."/>
            <person name="Vegesana K."/>
            <person name="Stoesser N."/>
            <person name="Crook D."/>
            <person name="Vaughan A."/>
            <person name="Barry K."/>
            <person name="Parikh H."/>
            <person name="Sebra R."/>
            <person name="Kotay S."/>
            <person name="Walker A.S."/>
            <person name="Sheppard A.E."/>
        </authorList>
    </citation>
    <scope>NUCLEOTIDE SEQUENCE [LARGE SCALE GENOMIC DNA]</scope>
    <source>
        <strain evidence="2 5">CAV1947</strain>
        <strain evidence="3 4">CAV2018</strain>
        <plasmid evidence="2">pKPC_CAV1947-412</plasmid>
        <plasmid evidence="5">pkpc_cav1947-412</plasmid>
        <plasmid evidence="3">pKPC_CAV2018-435</plasmid>
        <plasmid evidence="4">pkpc_cav2018-435</plasmid>
    </source>
</reference>
<dbReference type="Proteomes" id="UP000245649">
    <property type="component" value="Plasmid pKPC_CAV2018-435"/>
</dbReference>